<protein>
    <submittedName>
        <fullName evidence="2">Uncharacterized protein</fullName>
    </submittedName>
</protein>
<evidence type="ECO:0000313" key="3">
    <source>
        <dbReference type="Proteomes" id="UP000182888"/>
    </source>
</evidence>
<dbReference type="AlphaFoldDB" id="A0A0K2VUI7"/>
<dbReference type="EMBL" id="CCND01000010">
    <property type="protein sequence ID" value="CDX53808.1"/>
    <property type="molecule type" value="Genomic_DNA"/>
</dbReference>
<gene>
    <name evidence="2" type="ORF">MPL1032_180171</name>
</gene>
<accession>A0A0K2VUI7</accession>
<organism evidence="2 3">
    <name type="scientific">Mesorhizobium plurifarium</name>
    <dbReference type="NCBI Taxonomy" id="69974"/>
    <lineage>
        <taxon>Bacteria</taxon>
        <taxon>Pseudomonadati</taxon>
        <taxon>Pseudomonadota</taxon>
        <taxon>Alphaproteobacteria</taxon>
        <taxon>Hyphomicrobiales</taxon>
        <taxon>Phyllobacteriaceae</taxon>
        <taxon>Mesorhizobium</taxon>
    </lineage>
</organism>
<feature type="region of interest" description="Disordered" evidence="1">
    <location>
        <begin position="104"/>
        <end position="129"/>
    </location>
</feature>
<name>A0A0K2VUI7_MESPL</name>
<sequence>MSNFSLRFFQLKHLTESGFSGIEPQWKTAVRAWRVPTLIFESELPTPCVHAFQPTICLSKLREAPPIARPAPGLQVARRLPRANMSCLASVTIREFTPNEDLVAGATDRRSRPIGADRPSATEGLGTDGQYVRAGNDAACLGVAN</sequence>
<evidence type="ECO:0000256" key="1">
    <source>
        <dbReference type="SAM" id="MobiDB-lite"/>
    </source>
</evidence>
<proteinExistence type="predicted"/>
<dbReference type="Proteomes" id="UP000182888">
    <property type="component" value="Unassembled WGS sequence"/>
</dbReference>
<evidence type="ECO:0000313" key="2">
    <source>
        <dbReference type="EMBL" id="CDX53808.1"/>
    </source>
</evidence>
<reference evidence="3" key="1">
    <citation type="submission" date="2014-08" db="EMBL/GenBank/DDBJ databases">
        <authorList>
            <person name="Edwards T."/>
        </authorList>
    </citation>
    <scope>NUCLEOTIDE SEQUENCE [LARGE SCALE GENOMIC DNA]</scope>
</reference>